<accession>D5EIN1</accession>
<dbReference type="RefSeq" id="WP_013043002.1">
    <property type="nucleotide sequence ID" value="NC_014008.1"/>
</dbReference>
<feature type="transmembrane region" description="Helical" evidence="1">
    <location>
        <begin position="7"/>
        <end position="30"/>
    </location>
</feature>
<dbReference type="AlphaFoldDB" id="D5EIN1"/>
<dbReference type="PANTHER" id="PTHR33371:SF4">
    <property type="entry name" value="INTERMEMBRANE PHOSPHOLIPID TRANSPORT SYSTEM BINDING PROTEIN MLAD"/>
    <property type="match status" value="1"/>
</dbReference>
<dbReference type="InterPro" id="IPR052336">
    <property type="entry name" value="MlaD_Phospholipid_Transporter"/>
</dbReference>
<proteinExistence type="predicted"/>
<evidence type="ECO:0000313" key="4">
    <source>
        <dbReference type="Proteomes" id="UP000000925"/>
    </source>
</evidence>
<dbReference type="Pfam" id="PF02470">
    <property type="entry name" value="MlaD"/>
    <property type="match status" value="1"/>
</dbReference>
<dbReference type="OrthoDB" id="9806984at2"/>
<dbReference type="HOGENOM" id="CLU_013850_2_1_0"/>
<evidence type="ECO:0000313" key="3">
    <source>
        <dbReference type="EMBL" id="ADE54280.1"/>
    </source>
</evidence>
<dbReference type="InterPro" id="IPR003399">
    <property type="entry name" value="Mce/MlaD"/>
</dbReference>
<sequence>MNRKPSAALIGGFVTIGTLLLIGLTMYFGATSFSSDVTRMVLFFDQSVNGLAVGSQVKYRGVPIGYVERIQIRVKGQREDSNAIPIVVAIDNALTLEKVFGGDVSPERLRELQNSGLAAKLSLQSIITGQLYVQFNYESMERASEYVSHMEAPGDLLEMPTVSTSLDKIAADMAMIVEKASDFDFESFDKNLNHLIASIGQAMDNYNEAGVSESIARLADQTTKFVESGELEATMSEIRKTIREVSTVIASYDLEDGALGERVDLVSARFFKSMDTIDGVVESLDEHLVSDSSLMYELQGTLRELGRAAETLRHFVAYLERNPNALISGRVTKEKE</sequence>
<dbReference type="Proteomes" id="UP000000925">
    <property type="component" value="Chromosome"/>
</dbReference>
<keyword evidence="1" id="KW-1133">Transmembrane helix</keyword>
<dbReference type="KEGG" id="caa:Caka_1260"/>
<name>D5EIN1_CORAD</name>
<organism evidence="3 4">
    <name type="scientific">Coraliomargarita akajimensis (strain DSM 45221 / IAM 15411 / JCM 23193 / KCTC 12865 / 04OKA010-24)</name>
    <dbReference type="NCBI Taxonomy" id="583355"/>
    <lineage>
        <taxon>Bacteria</taxon>
        <taxon>Pseudomonadati</taxon>
        <taxon>Verrucomicrobiota</taxon>
        <taxon>Opitutia</taxon>
        <taxon>Puniceicoccales</taxon>
        <taxon>Coraliomargaritaceae</taxon>
        <taxon>Coraliomargarita</taxon>
    </lineage>
</organism>
<dbReference type="STRING" id="583355.Caka_1260"/>
<evidence type="ECO:0000256" key="1">
    <source>
        <dbReference type="SAM" id="Phobius"/>
    </source>
</evidence>
<gene>
    <name evidence="3" type="ordered locus">Caka_1260</name>
</gene>
<reference evidence="3 4" key="1">
    <citation type="journal article" date="2010" name="Stand. Genomic Sci.">
        <title>Complete genome sequence of Coraliomargarita akajimensis type strain (04OKA010-24).</title>
        <authorList>
            <person name="Mavromatis K."/>
            <person name="Abt B."/>
            <person name="Brambilla E."/>
            <person name="Lapidus A."/>
            <person name="Copeland A."/>
            <person name="Deshpande S."/>
            <person name="Nolan M."/>
            <person name="Lucas S."/>
            <person name="Tice H."/>
            <person name="Cheng J.F."/>
            <person name="Han C."/>
            <person name="Detter J.C."/>
            <person name="Woyke T."/>
            <person name="Goodwin L."/>
            <person name="Pitluck S."/>
            <person name="Held B."/>
            <person name="Brettin T."/>
            <person name="Tapia R."/>
            <person name="Ivanova N."/>
            <person name="Mikhailova N."/>
            <person name="Pati A."/>
            <person name="Liolios K."/>
            <person name="Chen A."/>
            <person name="Palaniappan K."/>
            <person name="Land M."/>
            <person name="Hauser L."/>
            <person name="Chang Y.J."/>
            <person name="Jeffries C.D."/>
            <person name="Rohde M."/>
            <person name="Goker M."/>
            <person name="Bristow J."/>
            <person name="Eisen J.A."/>
            <person name="Markowitz V."/>
            <person name="Hugenholtz P."/>
            <person name="Klenk H.P."/>
            <person name="Kyrpides N.C."/>
        </authorList>
    </citation>
    <scope>NUCLEOTIDE SEQUENCE [LARGE SCALE GENOMIC DNA]</scope>
    <source>
        <strain evidence="4">DSM 45221 / IAM 15411 / JCM 23193 / KCTC 12865</strain>
    </source>
</reference>
<keyword evidence="1" id="KW-0812">Transmembrane</keyword>
<protein>
    <submittedName>
        <fullName evidence="3">Mammalian cell entry related domain protein</fullName>
    </submittedName>
</protein>
<feature type="domain" description="Mce/MlaD" evidence="2">
    <location>
        <begin position="39"/>
        <end position="136"/>
    </location>
</feature>
<keyword evidence="4" id="KW-1185">Reference proteome</keyword>
<dbReference type="eggNOG" id="COG1463">
    <property type="taxonomic scope" value="Bacteria"/>
</dbReference>
<dbReference type="EMBL" id="CP001998">
    <property type="protein sequence ID" value="ADE54280.1"/>
    <property type="molecule type" value="Genomic_DNA"/>
</dbReference>
<evidence type="ECO:0000259" key="2">
    <source>
        <dbReference type="Pfam" id="PF02470"/>
    </source>
</evidence>
<keyword evidence="1" id="KW-0472">Membrane</keyword>
<dbReference type="PANTHER" id="PTHR33371">
    <property type="entry name" value="INTERMEMBRANE PHOSPHOLIPID TRANSPORT SYSTEM BINDING PROTEIN MLAD-RELATED"/>
    <property type="match status" value="1"/>
</dbReference>